<name>A0A1G7Z6K8_9BACI</name>
<dbReference type="GO" id="GO:0006289">
    <property type="term" value="P:nucleotide-excision repair"/>
    <property type="evidence" value="ECO:0007669"/>
    <property type="project" value="InterPro"/>
</dbReference>
<sequence length="319" mass="36757">MIIRIGYVSHATSLWDASPSKTLTFTRWKNMKKDERNHALHDITRKNLQHTLRALHFNIAHEIRLYRFSSAIVPLATHEEVNWDYITPFRSLYKEIGTLVHRHHIRTSFHPNQFTLFTSDKPHVTENAVNDMTYHYHLLEAMGLLDTANINIHVGGAYGNKQAAVERFHQNLQLLPAPVKQQMTLENDDKTYTTTETLSICEKEGIPMMFDYHHYKANAEPNETLETILPRFFHTWSQSNNRPKIHVSSPKSAHAYRSHADYVDAAFVAPLINALKQYDVSVDMMVEAKQKDKACLQLTKDLASMRGIKRAEGAVLRLS</sequence>
<dbReference type="STRING" id="568899.SAMN05192534_101420"/>
<dbReference type="Pfam" id="PF03851">
    <property type="entry name" value="UvdE"/>
    <property type="match status" value="1"/>
</dbReference>
<dbReference type="AlphaFoldDB" id="A0A1G7Z6K8"/>
<evidence type="ECO:0000313" key="9">
    <source>
        <dbReference type="EMBL" id="SDH04239.1"/>
    </source>
</evidence>
<keyword evidence="5 8" id="KW-0378">Hydrolase</keyword>
<evidence type="ECO:0000256" key="7">
    <source>
        <dbReference type="ARBA" id="ARBA00025029"/>
    </source>
</evidence>
<dbReference type="InterPro" id="IPR023520">
    <property type="entry name" value="UvdE_bac"/>
</dbReference>
<evidence type="ECO:0000256" key="8">
    <source>
        <dbReference type="HAMAP-Rule" id="MF_00606"/>
    </source>
</evidence>
<dbReference type="GO" id="GO:0016787">
    <property type="term" value="F:hydrolase activity"/>
    <property type="evidence" value="ECO:0007669"/>
    <property type="project" value="UniProtKB-KW"/>
</dbReference>
<dbReference type="RefSeq" id="WP_091270718.1">
    <property type="nucleotide sequence ID" value="NZ_FNDK01000001.1"/>
</dbReference>
<dbReference type="OrthoDB" id="9782576at2"/>
<dbReference type="GO" id="GO:0009411">
    <property type="term" value="P:response to UV"/>
    <property type="evidence" value="ECO:0007669"/>
    <property type="project" value="InterPro"/>
</dbReference>
<evidence type="ECO:0000256" key="5">
    <source>
        <dbReference type="ARBA" id="ARBA00022801"/>
    </source>
</evidence>
<dbReference type="InterPro" id="IPR036237">
    <property type="entry name" value="Xyl_isomerase-like_sf"/>
</dbReference>
<dbReference type="Proteomes" id="UP000199163">
    <property type="component" value="Unassembled WGS sequence"/>
</dbReference>
<evidence type="ECO:0000256" key="2">
    <source>
        <dbReference type="ARBA" id="ARBA00022759"/>
    </source>
</evidence>
<dbReference type="GO" id="GO:0004519">
    <property type="term" value="F:endonuclease activity"/>
    <property type="evidence" value="ECO:0007669"/>
    <property type="project" value="UniProtKB-UniRule"/>
</dbReference>
<keyword evidence="10" id="KW-1185">Reference proteome</keyword>
<comment type="function">
    <text evidence="7">Component in a DNA repair pathway. Removal of UV LIGHT damaged nucleotides. Recognizes pyrimidine dimers and cleave a phosphodiester bond immediately 5' to the lesion.</text>
</comment>
<dbReference type="SUPFAM" id="SSF51658">
    <property type="entry name" value="Xylose isomerase-like"/>
    <property type="match status" value="1"/>
</dbReference>
<proteinExistence type="inferred from homology"/>
<dbReference type="EC" id="3.-.-.-" evidence="8"/>
<keyword evidence="4 8" id="KW-0228">DNA excision</keyword>
<evidence type="ECO:0000256" key="4">
    <source>
        <dbReference type="ARBA" id="ARBA00022769"/>
    </source>
</evidence>
<comment type="similarity">
    <text evidence="8">Belongs to the uve1/UvsE family.</text>
</comment>
<keyword evidence="2 8" id="KW-0255">Endonuclease</keyword>
<gene>
    <name evidence="8" type="primary">uvsE</name>
    <name evidence="9" type="ORF">SAMN05192534_101420</name>
</gene>
<keyword evidence="1 8" id="KW-0540">Nuclease</keyword>
<dbReference type="Gene3D" id="3.20.20.150">
    <property type="entry name" value="Divalent-metal-dependent TIM barrel enzymes"/>
    <property type="match status" value="1"/>
</dbReference>
<dbReference type="PANTHER" id="PTHR31290:SF5">
    <property type="entry name" value="UV-DAMAGE ENDONUCLEASE"/>
    <property type="match status" value="1"/>
</dbReference>
<evidence type="ECO:0000256" key="6">
    <source>
        <dbReference type="ARBA" id="ARBA00023204"/>
    </source>
</evidence>
<protein>
    <recommendedName>
        <fullName evidence="8">UV DNA damage endonuclease</fullName>
        <shortName evidence="8">UV-endonuclease</shortName>
        <shortName evidence="8">UVED</shortName>
        <ecNumber evidence="8">3.-.-.-</ecNumber>
    </recommendedName>
</protein>
<accession>A0A1G7Z6K8</accession>
<comment type="function">
    <text evidence="8">Component in a DNA repair pathway. Removal of UV-light damaged nucleotides. Recognizes pyrimidine dimers and cleave a phosphodiester bond immediately 5' to the lesion.</text>
</comment>
<organism evidence="9 10">
    <name type="scientific">Alteribacillus persepolensis</name>
    <dbReference type="NCBI Taxonomy" id="568899"/>
    <lineage>
        <taxon>Bacteria</taxon>
        <taxon>Bacillati</taxon>
        <taxon>Bacillota</taxon>
        <taxon>Bacilli</taxon>
        <taxon>Bacillales</taxon>
        <taxon>Bacillaceae</taxon>
        <taxon>Alteribacillus</taxon>
    </lineage>
</organism>
<dbReference type="InterPro" id="IPR004601">
    <property type="entry name" value="UvdE"/>
</dbReference>
<dbReference type="PANTHER" id="PTHR31290">
    <property type="entry name" value="UV-DAMAGE ENDONUCLEASE"/>
    <property type="match status" value="1"/>
</dbReference>
<dbReference type="EMBL" id="FNDK01000001">
    <property type="protein sequence ID" value="SDH04239.1"/>
    <property type="molecule type" value="Genomic_DNA"/>
</dbReference>
<dbReference type="NCBIfam" id="TIGR00629">
    <property type="entry name" value="uvde"/>
    <property type="match status" value="1"/>
</dbReference>
<keyword evidence="6 8" id="KW-0234">DNA repair</keyword>
<dbReference type="GO" id="GO:0006290">
    <property type="term" value="P:pyrimidine dimer repair"/>
    <property type="evidence" value="ECO:0007669"/>
    <property type="project" value="UniProtKB-UniRule"/>
</dbReference>
<evidence type="ECO:0000313" key="10">
    <source>
        <dbReference type="Proteomes" id="UP000199163"/>
    </source>
</evidence>
<reference evidence="9 10" key="1">
    <citation type="submission" date="2016-10" db="EMBL/GenBank/DDBJ databases">
        <authorList>
            <person name="de Groot N.N."/>
        </authorList>
    </citation>
    <scope>NUCLEOTIDE SEQUENCE [LARGE SCALE GENOMIC DNA]</scope>
    <source>
        <strain evidence="9 10">DSM 21632</strain>
    </source>
</reference>
<evidence type="ECO:0000256" key="3">
    <source>
        <dbReference type="ARBA" id="ARBA00022763"/>
    </source>
</evidence>
<keyword evidence="3 8" id="KW-0227">DNA damage</keyword>
<dbReference type="HAMAP" id="MF_00606">
    <property type="entry name" value="UV_endonuclease"/>
    <property type="match status" value="1"/>
</dbReference>
<evidence type="ECO:0000256" key="1">
    <source>
        <dbReference type="ARBA" id="ARBA00022722"/>
    </source>
</evidence>